<dbReference type="InterPro" id="IPR023214">
    <property type="entry name" value="HAD_sf"/>
</dbReference>
<dbReference type="EMBL" id="BLAL01000062">
    <property type="protein sequence ID" value="GES82812.1"/>
    <property type="molecule type" value="Genomic_DNA"/>
</dbReference>
<comment type="similarity">
    <text evidence="4">Belongs to the HAD-like hydrolase superfamily.</text>
</comment>
<dbReference type="FunFam" id="3.40.50.1000:FF:000051">
    <property type="entry name" value="Phospholysine phosphohistidine inorganic pyrophosphate phosphatase"/>
    <property type="match status" value="1"/>
</dbReference>
<dbReference type="InterPro" id="IPR006357">
    <property type="entry name" value="HAD-SF_hydro_IIA"/>
</dbReference>
<name>A0A2Z6RE04_9GLOM</name>
<dbReference type="Pfam" id="PF13242">
    <property type="entry name" value="Hydrolase_like"/>
    <property type="match status" value="1"/>
</dbReference>
<dbReference type="PANTHER" id="PTHR19288:SF46">
    <property type="entry name" value="HALOACID DEHALOGENASE-LIKE HYDROLASE DOMAIN-CONTAINING PROTEIN 2"/>
    <property type="match status" value="1"/>
</dbReference>
<dbReference type="Gene3D" id="3.40.50.1000">
    <property type="entry name" value="HAD superfamily/HAD-like"/>
    <property type="match status" value="2"/>
</dbReference>
<dbReference type="Pfam" id="PF13344">
    <property type="entry name" value="Hydrolase_6"/>
    <property type="match status" value="1"/>
</dbReference>
<dbReference type="GO" id="GO:0016462">
    <property type="term" value="F:pyrophosphatase activity"/>
    <property type="evidence" value="ECO:0007669"/>
    <property type="project" value="UniProtKB-ARBA"/>
</dbReference>
<evidence type="ECO:0000313" key="13">
    <source>
        <dbReference type="EMBL" id="GBC00828.1"/>
    </source>
</evidence>
<gene>
    <name evidence="14" type="ORF">RCL2_000999700</name>
    <name evidence="13" type="ORF">RclHR1_03990005</name>
</gene>
<evidence type="ECO:0000256" key="9">
    <source>
        <dbReference type="ARBA" id="ARBA00023242"/>
    </source>
</evidence>
<evidence type="ECO:0000256" key="8">
    <source>
        <dbReference type="ARBA" id="ARBA00022842"/>
    </source>
</evidence>
<dbReference type="InterPro" id="IPR006355">
    <property type="entry name" value="LHPP/HDHD2"/>
</dbReference>
<evidence type="ECO:0000256" key="3">
    <source>
        <dbReference type="ARBA" id="ARBA00004496"/>
    </source>
</evidence>
<comment type="cofactor">
    <cofactor evidence="1">
        <name>Mg(2+)</name>
        <dbReference type="ChEBI" id="CHEBI:18420"/>
    </cofactor>
</comment>
<dbReference type="PANTHER" id="PTHR19288">
    <property type="entry name" value="4-NITROPHENYLPHOSPHATASE-RELATED"/>
    <property type="match status" value="1"/>
</dbReference>
<dbReference type="InterPro" id="IPR036412">
    <property type="entry name" value="HAD-like_sf"/>
</dbReference>
<dbReference type="NCBIfam" id="TIGR01458">
    <property type="entry name" value="HAD-SF-IIA-hyp3"/>
    <property type="match status" value="1"/>
</dbReference>
<evidence type="ECO:0000256" key="1">
    <source>
        <dbReference type="ARBA" id="ARBA00001946"/>
    </source>
</evidence>
<dbReference type="GO" id="GO:0046872">
    <property type="term" value="F:metal ion binding"/>
    <property type="evidence" value="ECO:0007669"/>
    <property type="project" value="UniProtKB-KW"/>
</dbReference>
<evidence type="ECO:0000313" key="15">
    <source>
        <dbReference type="Proteomes" id="UP000247702"/>
    </source>
</evidence>
<proteinExistence type="inferred from homology"/>
<evidence type="ECO:0000256" key="12">
    <source>
        <dbReference type="ARBA" id="ARBA00039666"/>
    </source>
</evidence>
<evidence type="ECO:0000256" key="5">
    <source>
        <dbReference type="ARBA" id="ARBA00022490"/>
    </source>
</evidence>
<comment type="subcellular location">
    <subcellularLocation>
        <location evidence="3">Cytoplasm</location>
    </subcellularLocation>
    <subcellularLocation>
        <location evidence="2">Nucleus</location>
    </subcellularLocation>
</comment>
<organism evidence="13 15">
    <name type="scientific">Rhizophagus clarus</name>
    <dbReference type="NCBI Taxonomy" id="94130"/>
    <lineage>
        <taxon>Eukaryota</taxon>
        <taxon>Fungi</taxon>
        <taxon>Fungi incertae sedis</taxon>
        <taxon>Mucoromycota</taxon>
        <taxon>Glomeromycotina</taxon>
        <taxon>Glomeromycetes</taxon>
        <taxon>Glomerales</taxon>
        <taxon>Glomeraceae</taxon>
        <taxon>Rhizophagus</taxon>
    </lineage>
</organism>
<dbReference type="Proteomes" id="UP000615446">
    <property type="component" value="Unassembled WGS sequence"/>
</dbReference>
<keyword evidence="9" id="KW-0539">Nucleus</keyword>
<dbReference type="GO" id="GO:0005634">
    <property type="term" value="C:nucleus"/>
    <property type="evidence" value="ECO:0007669"/>
    <property type="project" value="UniProtKB-SubCell"/>
</dbReference>
<evidence type="ECO:0000313" key="14">
    <source>
        <dbReference type="EMBL" id="GES82812.1"/>
    </source>
</evidence>
<keyword evidence="7 14" id="KW-0378">Hydrolase</keyword>
<dbReference type="AlphaFoldDB" id="A0A2Z6RE04"/>
<keyword evidence="15" id="KW-1185">Reference proteome</keyword>
<keyword evidence="8" id="KW-0460">Magnesium</keyword>
<comment type="function">
    <text evidence="10">Phosphatase that hydrolyzes imidodiphosphate, 3-phosphohistidine and 6-phospholysine. Has broad substrate specificity and can also hydrolyze inorganic diphosphate, but with lower efficiency.</text>
</comment>
<accession>A0A2Z6RE04</accession>
<dbReference type="GO" id="GO:0016791">
    <property type="term" value="F:phosphatase activity"/>
    <property type="evidence" value="ECO:0007669"/>
    <property type="project" value="InterPro"/>
</dbReference>
<protein>
    <recommendedName>
        <fullName evidence="12">Haloacid dehalogenase-like hydrolase domain-containing protein 2</fullName>
    </recommendedName>
    <alternativeName>
        <fullName evidence="11">Phospholysine phosphohistidine inorganic pyrophosphate phosphatase</fullName>
    </alternativeName>
</protein>
<keyword evidence="6" id="KW-0479">Metal-binding</keyword>
<evidence type="ECO:0000256" key="2">
    <source>
        <dbReference type="ARBA" id="ARBA00004123"/>
    </source>
</evidence>
<reference evidence="13 15" key="1">
    <citation type="submission" date="2017-11" db="EMBL/GenBank/DDBJ databases">
        <title>The genome of Rhizophagus clarus HR1 reveals common genetic basis of auxotrophy among arbuscular mycorrhizal fungi.</title>
        <authorList>
            <person name="Kobayashi Y."/>
        </authorList>
    </citation>
    <scope>NUCLEOTIDE SEQUENCE [LARGE SCALE GENOMIC DNA]</scope>
    <source>
        <strain evidence="13 15">HR1</strain>
    </source>
</reference>
<comment type="caution">
    <text evidence="13">The sequence shown here is derived from an EMBL/GenBank/DDBJ whole genome shotgun (WGS) entry which is preliminary data.</text>
</comment>
<dbReference type="SUPFAM" id="SSF56784">
    <property type="entry name" value="HAD-like"/>
    <property type="match status" value="1"/>
</dbReference>
<dbReference type="GO" id="GO:0005737">
    <property type="term" value="C:cytoplasm"/>
    <property type="evidence" value="ECO:0007669"/>
    <property type="project" value="UniProtKB-SubCell"/>
</dbReference>
<dbReference type="OrthoDB" id="426235at2759"/>
<keyword evidence="5" id="KW-0963">Cytoplasm</keyword>
<evidence type="ECO:0000256" key="11">
    <source>
        <dbReference type="ARBA" id="ARBA00039357"/>
    </source>
</evidence>
<reference evidence="14" key="2">
    <citation type="submission" date="2019-10" db="EMBL/GenBank/DDBJ databases">
        <title>Conservation and host-specific expression of non-tandemly repeated heterogenous ribosome RNA gene in arbuscular mycorrhizal fungi.</title>
        <authorList>
            <person name="Maeda T."/>
            <person name="Kobayashi Y."/>
            <person name="Nakagawa T."/>
            <person name="Ezawa T."/>
            <person name="Yamaguchi K."/>
            <person name="Bino T."/>
            <person name="Nishimoto Y."/>
            <person name="Shigenobu S."/>
            <person name="Kawaguchi M."/>
        </authorList>
    </citation>
    <scope>NUCLEOTIDE SEQUENCE</scope>
    <source>
        <strain evidence="14">HR1</strain>
    </source>
</reference>
<dbReference type="Proteomes" id="UP000247702">
    <property type="component" value="Unassembled WGS sequence"/>
</dbReference>
<evidence type="ECO:0000256" key="10">
    <source>
        <dbReference type="ARBA" id="ARBA00037258"/>
    </source>
</evidence>
<evidence type="ECO:0000256" key="6">
    <source>
        <dbReference type="ARBA" id="ARBA00022723"/>
    </source>
</evidence>
<dbReference type="EMBL" id="BEXD01003323">
    <property type="protein sequence ID" value="GBC00828.1"/>
    <property type="molecule type" value="Genomic_DNA"/>
</dbReference>
<dbReference type="NCBIfam" id="TIGR01460">
    <property type="entry name" value="HAD-SF-IIA"/>
    <property type="match status" value="1"/>
</dbReference>
<evidence type="ECO:0000256" key="4">
    <source>
        <dbReference type="ARBA" id="ARBA00007958"/>
    </source>
</evidence>
<sequence>MAHTIRGVLIDLSGTIHVGDKACEGAVAGLKKLRQSGIPFRFCTNTTKESVAKLKNKLVNLGFEVHGNEIFTSLIACRNIVSSRGLRPLLFLEDQALEDFQGIPTEEPNDAVVIGLSPTNFRYEMLNKAFRILIDNQSTPFIAIHKAKYFAESDGLSLGPGPFIEALEYASGVKATVVGKPEKSFYELALKDMDLLNDANHVVMIGDDIVNDLGSGAKELGLIRYLVKTGKYRDGDELRDGGVDGLFENFGKGVDAILDRLKK</sequence>
<dbReference type="STRING" id="94130.A0A2Z6RE04"/>
<evidence type="ECO:0000256" key="7">
    <source>
        <dbReference type="ARBA" id="ARBA00022801"/>
    </source>
</evidence>